<organism evidence="10 11">
    <name type="scientific">Maudiozyma saulgeensis</name>
    <dbReference type="NCBI Taxonomy" id="1789683"/>
    <lineage>
        <taxon>Eukaryota</taxon>
        <taxon>Fungi</taxon>
        <taxon>Dikarya</taxon>
        <taxon>Ascomycota</taxon>
        <taxon>Saccharomycotina</taxon>
        <taxon>Saccharomycetes</taxon>
        <taxon>Saccharomycetales</taxon>
        <taxon>Saccharomycetaceae</taxon>
        <taxon>Maudiozyma</taxon>
    </lineage>
</organism>
<dbReference type="GO" id="GO:0008270">
    <property type="term" value="F:zinc ion binding"/>
    <property type="evidence" value="ECO:0007669"/>
    <property type="project" value="InterPro"/>
</dbReference>
<dbReference type="PROSITE" id="PS00059">
    <property type="entry name" value="ADH_ZINC"/>
    <property type="match status" value="1"/>
</dbReference>
<comment type="cofactor">
    <cofactor evidence="1 7">
        <name>Zn(2+)</name>
        <dbReference type="ChEBI" id="CHEBI:29105"/>
    </cofactor>
</comment>
<dbReference type="Pfam" id="PF08240">
    <property type="entry name" value="ADH_N"/>
    <property type="match status" value="1"/>
</dbReference>
<dbReference type="AlphaFoldDB" id="A0A1X7R0H6"/>
<dbReference type="EMBL" id="FXLY01000002">
    <property type="protein sequence ID" value="SMN18756.1"/>
    <property type="molecule type" value="Genomic_DNA"/>
</dbReference>
<keyword evidence="3 7" id="KW-0479">Metal-binding</keyword>
<evidence type="ECO:0000256" key="7">
    <source>
        <dbReference type="RuleBase" id="RU361277"/>
    </source>
</evidence>
<dbReference type="Proteomes" id="UP000196158">
    <property type="component" value="Unassembled WGS sequence"/>
</dbReference>
<evidence type="ECO:0000313" key="11">
    <source>
        <dbReference type="Proteomes" id="UP000196158"/>
    </source>
</evidence>
<dbReference type="InterPro" id="IPR036291">
    <property type="entry name" value="NAD(P)-bd_dom_sf"/>
</dbReference>
<name>A0A1X7R0H6_9SACH</name>
<dbReference type="InterPro" id="IPR002328">
    <property type="entry name" value="ADH_Zn_CS"/>
</dbReference>
<dbReference type="FunFam" id="3.40.50.720:FF:000068">
    <property type="entry name" value="Sorbitol dehydrogenase"/>
    <property type="match status" value="1"/>
</dbReference>
<dbReference type="PANTHER" id="PTHR43161">
    <property type="entry name" value="SORBITOL DEHYDROGENASE"/>
    <property type="match status" value="1"/>
</dbReference>
<dbReference type="OrthoDB" id="5363962at2759"/>
<dbReference type="STRING" id="1789683.A0A1X7R0H6"/>
<dbReference type="SUPFAM" id="SSF50129">
    <property type="entry name" value="GroES-like"/>
    <property type="match status" value="1"/>
</dbReference>
<dbReference type="GO" id="GO:0005737">
    <property type="term" value="C:cytoplasm"/>
    <property type="evidence" value="ECO:0007669"/>
    <property type="project" value="TreeGrafter"/>
</dbReference>
<evidence type="ECO:0000313" key="10">
    <source>
        <dbReference type="EMBL" id="SMN18756.1"/>
    </source>
</evidence>
<evidence type="ECO:0000259" key="8">
    <source>
        <dbReference type="Pfam" id="PF00107"/>
    </source>
</evidence>
<accession>A0A1X7R0H6</accession>
<keyword evidence="11" id="KW-1185">Reference proteome</keyword>
<evidence type="ECO:0000256" key="4">
    <source>
        <dbReference type="ARBA" id="ARBA00022833"/>
    </source>
</evidence>
<protein>
    <submittedName>
        <fullName evidence="10">Similar to Saccharomyces cerevisiae YAL060W BDH1 NAD-dependent (R,R)-butanediol dehydrogenase</fullName>
    </submittedName>
</protein>
<dbReference type="PANTHER" id="PTHR43161:SF23">
    <property type="entry name" value="(R,R)-BUTANEDIOL DEHYDROGENASE-RELATED"/>
    <property type="match status" value="1"/>
</dbReference>
<feature type="domain" description="Alcohol dehydrogenase-like C-terminal" evidence="8">
    <location>
        <begin position="200"/>
        <end position="330"/>
    </location>
</feature>
<evidence type="ECO:0000256" key="2">
    <source>
        <dbReference type="ARBA" id="ARBA00008072"/>
    </source>
</evidence>
<dbReference type="InterPro" id="IPR011032">
    <property type="entry name" value="GroES-like_sf"/>
</dbReference>
<reference evidence="10 11" key="1">
    <citation type="submission" date="2017-04" db="EMBL/GenBank/DDBJ databases">
        <authorList>
            <person name="Afonso C.L."/>
            <person name="Miller P.J."/>
            <person name="Scott M.A."/>
            <person name="Spackman E."/>
            <person name="Goraichik I."/>
            <person name="Dimitrov K.M."/>
            <person name="Suarez D.L."/>
            <person name="Swayne D.E."/>
        </authorList>
    </citation>
    <scope>NUCLEOTIDE SEQUENCE [LARGE SCALE GENOMIC DNA]</scope>
</reference>
<evidence type="ECO:0000259" key="9">
    <source>
        <dbReference type="Pfam" id="PF08240"/>
    </source>
</evidence>
<dbReference type="Gene3D" id="3.90.180.10">
    <property type="entry name" value="Medium-chain alcohol dehydrogenases, catalytic domain"/>
    <property type="match status" value="1"/>
</dbReference>
<keyword evidence="6" id="KW-0520">NAD</keyword>
<gene>
    <name evidence="10" type="ORF">KASA_0Q12947G</name>
</gene>
<dbReference type="GO" id="GO:0000721">
    <property type="term" value="F:(R,R)-butanediol dehydrogenase activity"/>
    <property type="evidence" value="ECO:0007669"/>
    <property type="project" value="TreeGrafter"/>
</dbReference>
<dbReference type="SUPFAM" id="SSF51735">
    <property type="entry name" value="NAD(P)-binding Rossmann-fold domains"/>
    <property type="match status" value="1"/>
</dbReference>
<sequence length="381" mass="41540">MRALAYYKKKDIHYAEDLPEPTINNPKELIIDVAFCGICGSDLHEYTDGPIFLPKDGETHPLSNSKLPQPMGHEMTGIVREIGSDVTKVKVGDHVVIEAGCGCKDLPRWPNSKHYGSEQCPACASGLDNCCENAGFTGLGVVGGGFAERVVVGEYHTVPLPKEIPLDVGCLVEPLSVVWHALKLANFKANKSALILGSGPIGLAAVLALKAMGASQIVVSEPAKIRRDFAEKLNVTVFDPSKYGSNAVEELRKLSTSGNGFDYAFDCSGIKATFETGLQAITYRGSLVNVAIWGKTLDFDPMEVTLKEKHFTGSIGYVVEDFKEVVDAIHRGDIKIDEIRHLITGKVNIKDGWEKGFLELMNHKETNVKILLTPNNHHELD</sequence>
<dbReference type="InterPro" id="IPR013154">
    <property type="entry name" value="ADH-like_N"/>
</dbReference>
<dbReference type="Gene3D" id="3.40.50.720">
    <property type="entry name" value="NAD(P)-binding Rossmann-like Domain"/>
    <property type="match status" value="1"/>
</dbReference>
<evidence type="ECO:0000256" key="5">
    <source>
        <dbReference type="ARBA" id="ARBA00023002"/>
    </source>
</evidence>
<keyword evidence="5" id="KW-0560">Oxidoreductase</keyword>
<dbReference type="GO" id="GO:0034079">
    <property type="term" value="P:butanediol biosynthetic process"/>
    <property type="evidence" value="ECO:0007669"/>
    <property type="project" value="TreeGrafter"/>
</dbReference>
<dbReference type="InterPro" id="IPR013149">
    <property type="entry name" value="ADH-like_C"/>
</dbReference>
<proteinExistence type="inferred from homology"/>
<keyword evidence="4 7" id="KW-0862">Zinc</keyword>
<feature type="domain" description="Alcohol dehydrogenase-like N-terminal" evidence="9">
    <location>
        <begin position="26"/>
        <end position="162"/>
    </location>
</feature>
<comment type="similarity">
    <text evidence="2 7">Belongs to the zinc-containing alcohol dehydrogenase family.</text>
</comment>
<dbReference type="Pfam" id="PF00107">
    <property type="entry name" value="ADH_zinc_N"/>
    <property type="match status" value="1"/>
</dbReference>
<evidence type="ECO:0000256" key="1">
    <source>
        <dbReference type="ARBA" id="ARBA00001947"/>
    </source>
</evidence>
<evidence type="ECO:0000256" key="3">
    <source>
        <dbReference type="ARBA" id="ARBA00022723"/>
    </source>
</evidence>
<dbReference type="CDD" id="cd08233">
    <property type="entry name" value="butanediol_DH_like"/>
    <property type="match status" value="1"/>
</dbReference>
<evidence type="ECO:0000256" key="6">
    <source>
        <dbReference type="ARBA" id="ARBA00023027"/>
    </source>
</evidence>